<proteinExistence type="predicted"/>
<evidence type="ECO:0000256" key="1">
    <source>
        <dbReference type="SAM" id="MobiDB-lite"/>
    </source>
</evidence>
<dbReference type="EMBL" id="JACHNE010000001">
    <property type="protein sequence ID" value="MBB5797904.1"/>
    <property type="molecule type" value="Genomic_DNA"/>
</dbReference>
<protein>
    <submittedName>
        <fullName evidence="2">Uncharacterized protein</fullName>
    </submittedName>
</protein>
<comment type="caution">
    <text evidence="2">The sequence shown here is derived from an EMBL/GenBank/DDBJ whole genome shotgun (WGS) entry which is preliminary data.</text>
</comment>
<gene>
    <name evidence="2" type="ORF">HDA41_005868</name>
</gene>
<reference evidence="2 3" key="1">
    <citation type="submission" date="2020-08" db="EMBL/GenBank/DDBJ databases">
        <title>Sequencing the genomes of 1000 actinobacteria strains.</title>
        <authorList>
            <person name="Klenk H.-P."/>
        </authorList>
    </citation>
    <scope>NUCLEOTIDE SEQUENCE [LARGE SCALE GENOMIC DNA]</scope>
    <source>
        <strain evidence="2 3">DSM 40084</strain>
    </source>
</reference>
<dbReference type="RefSeq" id="WP_184989014.1">
    <property type="nucleotide sequence ID" value="NZ_JACHNE010000001.1"/>
</dbReference>
<feature type="region of interest" description="Disordered" evidence="1">
    <location>
        <begin position="1"/>
        <end position="38"/>
    </location>
</feature>
<keyword evidence="3" id="KW-1185">Reference proteome</keyword>
<organism evidence="2 3">
    <name type="scientific">Streptomyces caelestis</name>
    <dbReference type="NCBI Taxonomy" id="36816"/>
    <lineage>
        <taxon>Bacteria</taxon>
        <taxon>Bacillati</taxon>
        <taxon>Actinomycetota</taxon>
        <taxon>Actinomycetes</taxon>
        <taxon>Kitasatosporales</taxon>
        <taxon>Streptomycetaceae</taxon>
        <taxon>Streptomyces</taxon>
    </lineage>
</organism>
<accession>A0A7W9H9P7</accession>
<sequence length="148" mass="15657">MAWDEWEQLKSAAAEQHPAQMQLNQVPLDPGGSGTGALVSNKRAWTKAGHDVGSLRDDISKAMGKLEDGQKGLGEGSGCLTAGAQKDVHDSWVRYVRNVSGRCGKLSGLLEKAGNDQLKTDEAIEVEIGNLKVAYADTPAVGGQDKGR</sequence>
<dbReference type="AlphaFoldDB" id="A0A7W9H9P7"/>
<name>A0A7W9H9P7_9ACTN</name>
<dbReference type="Proteomes" id="UP000590647">
    <property type="component" value="Unassembled WGS sequence"/>
</dbReference>
<evidence type="ECO:0000313" key="3">
    <source>
        <dbReference type="Proteomes" id="UP000590647"/>
    </source>
</evidence>
<evidence type="ECO:0000313" key="2">
    <source>
        <dbReference type="EMBL" id="MBB5797904.1"/>
    </source>
</evidence>